<dbReference type="PANTHER" id="PTHR30290:SF10">
    <property type="entry name" value="PERIPLASMIC OLIGOPEPTIDE-BINDING PROTEIN-RELATED"/>
    <property type="match status" value="1"/>
</dbReference>
<protein>
    <submittedName>
        <fullName evidence="6">Peptide ABC transporter substrate-binding protein</fullName>
    </submittedName>
</protein>
<keyword evidence="3" id="KW-0813">Transport</keyword>
<dbReference type="FunFam" id="3.10.105.10:FF:000001">
    <property type="entry name" value="Oligopeptide ABC transporter, oligopeptide-binding protein"/>
    <property type="match status" value="1"/>
</dbReference>
<evidence type="ECO:0000256" key="2">
    <source>
        <dbReference type="ARBA" id="ARBA00005695"/>
    </source>
</evidence>
<dbReference type="PANTHER" id="PTHR30290">
    <property type="entry name" value="PERIPLASMIC BINDING COMPONENT OF ABC TRANSPORTER"/>
    <property type="match status" value="1"/>
</dbReference>
<dbReference type="GO" id="GO:0030288">
    <property type="term" value="C:outer membrane-bounded periplasmic space"/>
    <property type="evidence" value="ECO:0007669"/>
    <property type="project" value="TreeGrafter"/>
</dbReference>
<organism evidence="6 7">
    <name type="scientific">Photobacterium rosenbergii</name>
    <dbReference type="NCBI Taxonomy" id="294936"/>
    <lineage>
        <taxon>Bacteria</taxon>
        <taxon>Pseudomonadati</taxon>
        <taxon>Pseudomonadota</taxon>
        <taxon>Gammaproteobacteria</taxon>
        <taxon>Vibrionales</taxon>
        <taxon>Vibrionaceae</taxon>
        <taxon>Photobacterium</taxon>
    </lineage>
</organism>
<accession>A0A2T3NMR1</accession>
<evidence type="ECO:0000256" key="3">
    <source>
        <dbReference type="ARBA" id="ARBA00022448"/>
    </source>
</evidence>
<evidence type="ECO:0000313" key="7">
    <source>
        <dbReference type="Proteomes" id="UP000241346"/>
    </source>
</evidence>
<evidence type="ECO:0000259" key="5">
    <source>
        <dbReference type="Pfam" id="PF00496"/>
    </source>
</evidence>
<evidence type="ECO:0000256" key="1">
    <source>
        <dbReference type="ARBA" id="ARBA00004196"/>
    </source>
</evidence>
<dbReference type="InterPro" id="IPR023765">
    <property type="entry name" value="SBP_5_CS"/>
</dbReference>
<dbReference type="OrthoDB" id="9801912at2"/>
<dbReference type="InterPro" id="IPR039424">
    <property type="entry name" value="SBP_5"/>
</dbReference>
<dbReference type="GO" id="GO:1904680">
    <property type="term" value="F:peptide transmembrane transporter activity"/>
    <property type="evidence" value="ECO:0007669"/>
    <property type="project" value="TreeGrafter"/>
</dbReference>
<dbReference type="InterPro" id="IPR000914">
    <property type="entry name" value="SBP_5_dom"/>
</dbReference>
<keyword evidence="4" id="KW-0732">Signal</keyword>
<comment type="subcellular location">
    <subcellularLocation>
        <location evidence="1">Cell envelope</location>
    </subcellularLocation>
</comment>
<dbReference type="SUPFAM" id="SSF53850">
    <property type="entry name" value="Periplasmic binding protein-like II"/>
    <property type="match status" value="1"/>
</dbReference>
<evidence type="ECO:0000256" key="4">
    <source>
        <dbReference type="ARBA" id="ARBA00022729"/>
    </source>
</evidence>
<dbReference type="PIRSF" id="PIRSF002741">
    <property type="entry name" value="MppA"/>
    <property type="match status" value="1"/>
</dbReference>
<dbReference type="Proteomes" id="UP000241346">
    <property type="component" value="Unassembled WGS sequence"/>
</dbReference>
<dbReference type="FunFam" id="3.90.76.10:FF:000001">
    <property type="entry name" value="Oligopeptide ABC transporter substrate-binding protein"/>
    <property type="match status" value="1"/>
</dbReference>
<dbReference type="GO" id="GO:0015833">
    <property type="term" value="P:peptide transport"/>
    <property type="evidence" value="ECO:0007669"/>
    <property type="project" value="TreeGrafter"/>
</dbReference>
<sequence length="504" mass="56378">MVRANGAEPATVDPGFVQSNTPGDVIINDLFEGLVIEDSEGREIPGQARAWKVSEDGKTITFFLKEGLNWSDGTALTAEDFVYAWQRAVNPATGNVTGFNLETANVVNAAEIIAGNVPVNELGVKALDPLTFEVRLNKPTSYFISMMSIKTFFPVPKATVEKYGDSWTRPEHFVSNGAYTLQQWVPNEKVDVIRNQQYWDNDNTVIEKVTYLALASPNAEYIRYQAGEIHMTNNVQLEYYQKLMKESPEQIQGLRTLGSYIYSFNTEVAPFDNPDVRRALSMVIDRELLVERIIGQGEPSAYGVVPDLIAEYEGAVAQFKGVDSKQKIEQAKALLASADYGPDKPLTVRLIYNTSESHKKIALVIAAMWKPLGVKVELENMEWNAYLAAKTTGDYSVARSYAFADFAEPYAMLARFQCGHSNNETGYCDSRFDDLLKRAGEASSQAERYQLYHQAEVLLNEASPVIPLYHYSHTRLVKPELKGFPDSNPKGNIYAKDLFFVEKS</sequence>
<dbReference type="PROSITE" id="PS01040">
    <property type="entry name" value="SBP_BACTERIAL_5"/>
    <property type="match status" value="1"/>
</dbReference>
<dbReference type="Gene3D" id="3.10.105.10">
    <property type="entry name" value="Dipeptide-binding Protein, Domain 3"/>
    <property type="match status" value="1"/>
</dbReference>
<dbReference type="EMBL" id="PYMB01000001">
    <property type="protein sequence ID" value="PSW16769.1"/>
    <property type="molecule type" value="Genomic_DNA"/>
</dbReference>
<dbReference type="Gene3D" id="3.90.76.10">
    <property type="entry name" value="Dipeptide-binding Protein, Domain 1"/>
    <property type="match status" value="1"/>
</dbReference>
<dbReference type="Gene3D" id="3.40.190.10">
    <property type="entry name" value="Periplasmic binding protein-like II"/>
    <property type="match status" value="1"/>
</dbReference>
<gene>
    <name evidence="6" type="ORF">C9J01_02115</name>
</gene>
<dbReference type="CDD" id="cd08504">
    <property type="entry name" value="PBP2_OppA"/>
    <property type="match status" value="1"/>
</dbReference>
<comment type="similarity">
    <text evidence="2">Belongs to the bacterial solute-binding protein 5 family.</text>
</comment>
<name>A0A2T3NMR1_9GAMM</name>
<reference evidence="6 7" key="1">
    <citation type="submission" date="2018-03" db="EMBL/GenBank/DDBJ databases">
        <title>Whole genome sequencing of Histamine producing bacteria.</title>
        <authorList>
            <person name="Butler K."/>
        </authorList>
    </citation>
    <scope>NUCLEOTIDE SEQUENCE [LARGE SCALE GENOMIC DNA]</scope>
    <source>
        <strain evidence="6 7">DSM 19138</strain>
    </source>
</reference>
<evidence type="ECO:0000313" key="6">
    <source>
        <dbReference type="EMBL" id="PSW16769.1"/>
    </source>
</evidence>
<proteinExistence type="inferred from homology"/>
<dbReference type="GO" id="GO:0043190">
    <property type="term" value="C:ATP-binding cassette (ABC) transporter complex"/>
    <property type="evidence" value="ECO:0007669"/>
    <property type="project" value="InterPro"/>
</dbReference>
<dbReference type="InterPro" id="IPR030678">
    <property type="entry name" value="Peptide/Ni-bd"/>
</dbReference>
<feature type="domain" description="Solute-binding protein family 5" evidence="5">
    <location>
        <begin position="45"/>
        <end position="418"/>
    </location>
</feature>
<dbReference type="AlphaFoldDB" id="A0A2T3NMR1"/>
<dbReference type="Pfam" id="PF00496">
    <property type="entry name" value="SBP_bac_5"/>
    <property type="match status" value="1"/>
</dbReference>
<comment type="caution">
    <text evidence="6">The sequence shown here is derived from an EMBL/GenBank/DDBJ whole genome shotgun (WGS) entry which is preliminary data.</text>
</comment>